<sequence length="118" mass="12846">MVGTHVELEVNFLNEALRAGRAGIGPLPCMDPHMSFQLVVVAVQDVTAYHLLPVGTVRAVRTREGLFTSMSSHVALQQPLLAELVATDKALGLLGLFVVGFLRVLWPTNQQQVIQCDL</sequence>
<reference evidence="1 2" key="1">
    <citation type="submission" date="2019-05" db="EMBL/GenBank/DDBJ databases">
        <title>Another draft genome of Portunus trituberculatus and its Hox gene families provides insights of decapod evolution.</title>
        <authorList>
            <person name="Jeong J.-H."/>
            <person name="Song I."/>
            <person name="Kim S."/>
            <person name="Choi T."/>
            <person name="Kim D."/>
            <person name="Ryu S."/>
            <person name="Kim W."/>
        </authorList>
    </citation>
    <scope>NUCLEOTIDE SEQUENCE [LARGE SCALE GENOMIC DNA]</scope>
    <source>
        <tissue evidence="1">Muscle</tissue>
    </source>
</reference>
<evidence type="ECO:0000313" key="2">
    <source>
        <dbReference type="Proteomes" id="UP000324222"/>
    </source>
</evidence>
<evidence type="ECO:0000313" key="1">
    <source>
        <dbReference type="EMBL" id="MPC32196.1"/>
    </source>
</evidence>
<keyword evidence="2" id="KW-1185">Reference proteome</keyword>
<gene>
    <name evidence="1" type="ORF">E2C01_025501</name>
</gene>
<accession>A0A5B7EG36</accession>
<comment type="caution">
    <text evidence="1">The sequence shown here is derived from an EMBL/GenBank/DDBJ whole genome shotgun (WGS) entry which is preliminary data.</text>
</comment>
<dbReference type="AlphaFoldDB" id="A0A5B7EG36"/>
<name>A0A5B7EG36_PORTR</name>
<proteinExistence type="predicted"/>
<protein>
    <submittedName>
        <fullName evidence="1">Uncharacterized protein</fullName>
    </submittedName>
</protein>
<organism evidence="1 2">
    <name type="scientific">Portunus trituberculatus</name>
    <name type="common">Swimming crab</name>
    <name type="synonym">Neptunus trituberculatus</name>
    <dbReference type="NCBI Taxonomy" id="210409"/>
    <lineage>
        <taxon>Eukaryota</taxon>
        <taxon>Metazoa</taxon>
        <taxon>Ecdysozoa</taxon>
        <taxon>Arthropoda</taxon>
        <taxon>Crustacea</taxon>
        <taxon>Multicrustacea</taxon>
        <taxon>Malacostraca</taxon>
        <taxon>Eumalacostraca</taxon>
        <taxon>Eucarida</taxon>
        <taxon>Decapoda</taxon>
        <taxon>Pleocyemata</taxon>
        <taxon>Brachyura</taxon>
        <taxon>Eubrachyura</taxon>
        <taxon>Portunoidea</taxon>
        <taxon>Portunidae</taxon>
        <taxon>Portuninae</taxon>
        <taxon>Portunus</taxon>
    </lineage>
</organism>
<dbReference type="EMBL" id="VSRR010002583">
    <property type="protein sequence ID" value="MPC32196.1"/>
    <property type="molecule type" value="Genomic_DNA"/>
</dbReference>
<dbReference type="Proteomes" id="UP000324222">
    <property type="component" value="Unassembled WGS sequence"/>
</dbReference>